<dbReference type="GO" id="GO:0030544">
    <property type="term" value="F:Hsp70 protein binding"/>
    <property type="evidence" value="ECO:0007669"/>
    <property type="project" value="InterPro"/>
</dbReference>
<dbReference type="Proteomes" id="UP000298663">
    <property type="component" value="Unassembled WGS sequence"/>
</dbReference>
<feature type="region of interest" description="Disordered" evidence="1">
    <location>
        <begin position="403"/>
        <end position="465"/>
    </location>
</feature>
<dbReference type="InterPro" id="IPR039320">
    <property type="entry name" value="RNF207"/>
</dbReference>
<feature type="compositionally biased region" description="Low complexity" evidence="1">
    <location>
        <begin position="176"/>
        <end position="188"/>
    </location>
</feature>
<dbReference type="STRING" id="34508.A0A4U5NT84"/>
<dbReference type="Gene3D" id="1.20.58.1540">
    <property type="entry name" value="Actin interacting protein 3, C-terminal domain"/>
    <property type="match status" value="1"/>
</dbReference>
<dbReference type="GO" id="GO:0044325">
    <property type="term" value="F:transmembrane transporter binding"/>
    <property type="evidence" value="ECO:0007669"/>
    <property type="project" value="TreeGrafter"/>
</dbReference>
<comment type="caution">
    <text evidence="2">The sequence shown here is derived from an EMBL/GenBank/DDBJ whole genome shotgun (WGS) entry which is preliminary data.</text>
</comment>
<protein>
    <recommendedName>
        <fullName evidence="4">Actin interacting protein 3-like C-terminal domain-containing protein</fullName>
    </recommendedName>
</protein>
<dbReference type="EMBL" id="AZBU02000003">
    <property type="protein sequence ID" value="TKR86482.1"/>
    <property type="molecule type" value="Genomic_DNA"/>
</dbReference>
<feature type="compositionally biased region" description="Basic residues" evidence="1">
    <location>
        <begin position="447"/>
        <end position="462"/>
    </location>
</feature>
<proteinExistence type="predicted"/>
<reference evidence="2 3" key="2">
    <citation type="journal article" date="2019" name="G3 (Bethesda)">
        <title>Hybrid Assembly of the Genome of the Entomopathogenic Nematode Steinernema carpocapsae Identifies the X-Chromosome.</title>
        <authorList>
            <person name="Serra L."/>
            <person name="Macchietto M."/>
            <person name="Macias-Munoz A."/>
            <person name="McGill C.J."/>
            <person name="Rodriguez I.M."/>
            <person name="Rodriguez B."/>
            <person name="Murad R."/>
            <person name="Mortazavi A."/>
        </authorList>
    </citation>
    <scope>NUCLEOTIDE SEQUENCE [LARGE SCALE GENOMIC DNA]</scope>
    <source>
        <strain evidence="2 3">ALL</strain>
    </source>
</reference>
<sequence length="600" mass="67353">MNCEKLEKAALKLRGVQDELREHIEVRRRFIREIGSNCQNLNKELLFGADRKVGYGAESTDAKVEKERISREKALTSNLNSLLISQVPIRLYLLCCSIFCSSASKIDFLHWYGELSRRIQALSTTEFDKIQCSADFSSFDCRAEFARSLETVLGWSSLLLNSNLVTQNDHADSPKSSSGTASPRASSSGYVKRRNDLLPSNAAISKYQLIVDLAGAFGELFAQVDAALKLLTSEMGDVSKSVQEAQKDLTLRRQLLNAEFVEELINTSENLEAKLTANSDRIAEIQPQLQELWQEQLDRIRRQQLLFREKMEENCHLLQMAKRATIAARRLQPFAQCLTSVVSVIDPRRCHPPDPAPMEQICMEISTIKMDHNNRLLAIEKEEKSRRVAREHKRILEEEGFYTSTKGSLKPKSKDATKRLTAASPTLSTSSVLVISESRDRGSEKSNRRHHANSGPAKHSKNVKVVSTESESLIPSELFETKPTRSVSLDLHLGRSDEEDDALSTHSEHIVSSKCCLLVRTSPVNEIPSFEEEAAVGSSTKIVTFEAKKSKIPEAPFVPKVLETTQNHLGARERLLASLKEELKKVNPTETEGKDSEEEY</sequence>
<name>A0A4U5NT84_STECR</name>
<feature type="compositionally biased region" description="Basic and acidic residues" evidence="1">
    <location>
        <begin position="437"/>
        <end position="446"/>
    </location>
</feature>
<dbReference type="PANTHER" id="PTHR22635:SF0">
    <property type="entry name" value="RING FINGER PROTEIN 207"/>
    <property type="match status" value="1"/>
</dbReference>
<evidence type="ECO:0000256" key="1">
    <source>
        <dbReference type="SAM" id="MobiDB-lite"/>
    </source>
</evidence>
<evidence type="ECO:0000313" key="2">
    <source>
        <dbReference type="EMBL" id="TKR86482.1"/>
    </source>
</evidence>
<gene>
    <name evidence="2" type="ORF">L596_011069</name>
</gene>
<accession>A0A4U5NT84</accession>
<dbReference type="AlphaFoldDB" id="A0A4U5NT84"/>
<feature type="region of interest" description="Disordered" evidence="1">
    <location>
        <begin position="169"/>
        <end position="188"/>
    </location>
</feature>
<keyword evidence="3" id="KW-1185">Reference proteome</keyword>
<evidence type="ECO:0000313" key="3">
    <source>
        <dbReference type="Proteomes" id="UP000298663"/>
    </source>
</evidence>
<reference evidence="2 3" key="1">
    <citation type="journal article" date="2015" name="Genome Biol.">
        <title>Comparative genomics of Steinernema reveals deeply conserved gene regulatory networks.</title>
        <authorList>
            <person name="Dillman A.R."/>
            <person name="Macchietto M."/>
            <person name="Porter C.F."/>
            <person name="Rogers A."/>
            <person name="Williams B."/>
            <person name="Antoshechkin I."/>
            <person name="Lee M.M."/>
            <person name="Goodwin Z."/>
            <person name="Lu X."/>
            <person name="Lewis E.E."/>
            <person name="Goodrich-Blair H."/>
            <person name="Stock S.P."/>
            <person name="Adams B.J."/>
            <person name="Sternberg P.W."/>
            <person name="Mortazavi A."/>
        </authorList>
    </citation>
    <scope>NUCLEOTIDE SEQUENCE [LARGE SCALE GENOMIC DNA]</scope>
    <source>
        <strain evidence="2 3">ALL</strain>
    </source>
</reference>
<dbReference type="OrthoDB" id="9049620at2759"/>
<dbReference type="GO" id="GO:0048471">
    <property type="term" value="C:perinuclear region of cytoplasm"/>
    <property type="evidence" value="ECO:0007669"/>
    <property type="project" value="TreeGrafter"/>
</dbReference>
<evidence type="ECO:0008006" key="4">
    <source>
        <dbReference type="Google" id="ProtNLM"/>
    </source>
</evidence>
<feature type="compositionally biased region" description="Low complexity" evidence="1">
    <location>
        <begin position="420"/>
        <end position="436"/>
    </location>
</feature>
<dbReference type="PANTHER" id="PTHR22635">
    <property type="entry name" value="RING FINGER PROTEIN 207"/>
    <property type="match status" value="1"/>
</dbReference>
<organism evidence="2 3">
    <name type="scientific">Steinernema carpocapsae</name>
    <name type="common">Entomopathogenic nematode</name>
    <dbReference type="NCBI Taxonomy" id="34508"/>
    <lineage>
        <taxon>Eukaryota</taxon>
        <taxon>Metazoa</taxon>
        <taxon>Ecdysozoa</taxon>
        <taxon>Nematoda</taxon>
        <taxon>Chromadorea</taxon>
        <taxon>Rhabditida</taxon>
        <taxon>Tylenchina</taxon>
        <taxon>Panagrolaimomorpha</taxon>
        <taxon>Strongyloidoidea</taxon>
        <taxon>Steinernematidae</taxon>
        <taxon>Steinernema</taxon>
    </lineage>
</organism>